<feature type="signal peptide" evidence="1">
    <location>
        <begin position="1"/>
        <end position="26"/>
    </location>
</feature>
<gene>
    <name evidence="2" type="ORF">CMC5_014190</name>
</gene>
<protein>
    <recommendedName>
        <fullName evidence="4">Lipoprotein</fullName>
    </recommendedName>
</protein>
<dbReference type="EMBL" id="CP012159">
    <property type="protein sequence ID" value="AKT37288.1"/>
    <property type="molecule type" value="Genomic_DNA"/>
</dbReference>
<reference evidence="2 3" key="1">
    <citation type="submission" date="2015-07" db="EMBL/GenBank/DDBJ databases">
        <title>Genome analysis of myxobacterium Chondromyces crocatus Cm c5 reveals a high potential for natural compound synthesis and the genetic basis for the loss of fruiting body formation.</title>
        <authorList>
            <person name="Zaburannyi N."/>
            <person name="Bunk B."/>
            <person name="Maier J."/>
            <person name="Overmann J."/>
            <person name="Mueller R."/>
        </authorList>
    </citation>
    <scope>NUCLEOTIDE SEQUENCE [LARGE SCALE GENOMIC DNA]</scope>
    <source>
        <strain evidence="2 3">Cm c5</strain>
    </source>
</reference>
<keyword evidence="1" id="KW-0732">Signal</keyword>
<dbReference type="AlphaFoldDB" id="A0A0K1E9M5"/>
<proteinExistence type="predicted"/>
<evidence type="ECO:0000256" key="1">
    <source>
        <dbReference type="SAM" id="SignalP"/>
    </source>
</evidence>
<dbReference type="KEGG" id="ccro:CMC5_014190"/>
<keyword evidence="3" id="KW-1185">Reference proteome</keyword>
<sequence>MFRQSMSIAKSLVLGTTLAFSLIGCTADTGSDEGPIVPDGVQNQRVTAADVEKLGGESLKLALRDDVVYYFDYRKPIDFAKIEMSAGSTTFTMEAHIQNLQQFDYESNVPVDLTDSPDNQFRISSDPANFGVLNAEELEVLKETGYFYKEISKNEAKAQTTGENCIYATCEHCGPPPGATSCNWSPQSPCVCTYELHEWCD</sequence>
<accession>A0A0K1E9M5</accession>
<dbReference type="Proteomes" id="UP000067626">
    <property type="component" value="Chromosome"/>
</dbReference>
<dbReference type="PROSITE" id="PS51257">
    <property type="entry name" value="PROKAR_LIPOPROTEIN"/>
    <property type="match status" value="1"/>
</dbReference>
<organism evidence="2 3">
    <name type="scientific">Chondromyces crocatus</name>
    <dbReference type="NCBI Taxonomy" id="52"/>
    <lineage>
        <taxon>Bacteria</taxon>
        <taxon>Pseudomonadati</taxon>
        <taxon>Myxococcota</taxon>
        <taxon>Polyangia</taxon>
        <taxon>Polyangiales</taxon>
        <taxon>Polyangiaceae</taxon>
        <taxon>Chondromyces</taxon>
    </lineage>
</organism>
<evidence type="ECO:0000313" key="2">
    <source>
        <dbReference type="EMBL" id="AKT37288.1"/>
    </source>
</evidence>
<evidence type="ECO:0008006" key="4">
    <source>
        <dbReference type="Google" id="ProtNLM"/>
    </source>
</evidence>
<feature type="chain" id="PRO_5005459086" description="Lipoprotein" evidence="1">
    <location>
        <begin position="27"/>
        <end position="201"/>
    </location>
</feature>
<name>A0A0K1E9M5_CHOCO</name>
<evidence type="ECO:0000313" key="3">
    <source>
        <dbReference type="Proteomes" id="UP000067626"/>
    </source>
</evidence>